<dbReference type="EMBL" id="JBHSPA010000080">
    <property type="protein sequence ID" value="MFC5832518.1"/>
    <property type="molecule type" value="Genomic_DNA"/>
</dbReference>
<evidence type="ECO:0000256" key="1">
    <source>
        <dbReference type="SAM" id="Phobius"/>
    </source>
</evidence>
<dbReference type="InterPro" id="IPR029058">
    <property type="entry name" value="AB_hydrolase_fold"/>
</dbReference>
<feature type="transmembrane region" description="Helical" evidence="1">
    <location>
        <begin position="53"/>
        <end position="72"/>
    </location>
</feature>
<sequence length="562" mass="58426">MERRLFVLAACAFIVAAVLGSAWITGQFTTPAVDRTDGYVSELAARDQPWTRLFRISDGLSGLACALGVALVPRVAREWAGWLALAVYGLLTFVAGLFPLDCATLSDPLCGRQGTSFGHLVHLLAGVLGTGAVLAAMALLSTRWRSWVSWLFTWLTLAATLLTVAALADRHGVGLAHRAQLTMIAIWLVYVALRLLIADDDASGEPRFAPGRLGGAPVLPGTGYGLGLLGGVGILPEGRAGIFPEGGLGRTDAPPEIGVLPETGYGRAEAPPETGHGPGGAIAESGFGRAEIPPEAGCGRAGAFHEAGCGSPHVVVQGSGPVVLITAGPGGAWFHWDAVAGRLAGSRRVIRFDRPGLGLSPHSPDPPTLYGEVARLAALSPAHPEQVTLVAHGVACWHAEAFALTHPLCLARLVLVDPVCAGHRRPLQIARAAGTWLPALGGTWGATVLARLAGPAAHRLLTGLPDLSGVYTMGKVPAAAAGEWLARRDMAADLHRLRAEKPFPDVPVTVISADDRDGCPERLADDLGAEHVRLPGTGRRLPLRDPQAIADAISVGPPCPNT</sequence>
<dbReference type="InterPro" id="IPR000073">
    <property type="entry name" value="AB_hydrolase_1"/>
</dbReference>
<keyword evidence="1" id="KW-0812">Transmembrane</keyword>
<gene>
    <name evidence="3" type="ORF">ACFPZ3_52435</name>
</gene>
<dbReference type="Proteomes" id="UP001596058">
    <property type="component" value="Unassembled WGS sequence"/>
</dbReference>
<dbReference type="GO" id="GO:0016787">
    <property type="term" value="F:hydrolase activity"/>
    <property type="evidence" value="ECO:0007669"/>
    <property type="project" value="UniProtKB-KW"/>
</dbReference>
<proteinExistence type="predicted"/>
<keyword evidence="1" id="KW-0472">Membrane</keyword>
<feature type="domain" description="AB hydrolase-1" evidence="2">
    <location>
        <begin position="330"/>
        <end position="552"/>
    </location>
</feature>
<feature type="transmembrane region" description="Helical" evidence="1">
    <location>
        <begin position="79"/>
        <end position="100"/>
    </location>
</feature>
<evidence type="ECO:0000259" key="2">
    <source>
        <dbReference type="Pfam" id="PF12697"/>
    </source>
</evidence>
<dbReference type="Gene3D" id="3.40.50.1820">
    <property type="entry name" value="alpha/beta hydrolase"/>
    <property type="match status" value="1"/>
</dbReference>
<dbReference type="InterPro" id="IPR009339">
    <property type="entry name" value="DUF998"/>
</dbReference>
<dbReference type="RefSeq" id="WP_379521957.1">
    <property type="nucleotide sequence ID" value="NZ_JBHSPA010000080.1"/>
</dbReference>
<dbReference type="Pfam" id="PF12697">
    <property type="entry name" value="Abhydrolase_6"/>
    <property type="match status" value="1"/>
</dbReference>
<keyword evidence="1" id="KW-1133">Transmembrane helix</keyword>
<comment type="caution">
    <text evidence="3">The sequence shown here is derived from an EMBL/GenBank/DDBJ whole genome shotgun (WGS) entry which is preliminary data.</text>
</comment>
<dbReference type="SUPFAM" id="SSF53474">
    <property type="entry name" value="alpha/beta-Hydrolases"/>
    <property type="match status" value="1"/>
</dbReference>
<evidence type="ECO:0000313" key="3">
    <source>
        <dbReference type="EMBL" id="MFC5832518.1"/>
    </source>
</evidence>
<feature type="transmembrane region" description="Helical" evidence="1">
    <location>
        <begin position="179"/>
        <end position="197"/>
    </location>
</feature>
<feature type="transmembrane region" description="Helical" evidence="1">
    <location>
        <begin position="120"/>
        <end position="140"/>
    </location>
</feature>
<keyword evidence="4" id="KW-1185">Reference proteome</keyword>
<accession>A0ABW1D6X5</accession>
<name>A0ABW1D6X5_9ACTN</name>
<organism evidence="3 4">
    <name type="scientific">Nonomuraea insulae</name>
    <dbReference type="NCBI Taxonomy" id="1616787"/>
    <lineage>
        <taxon>Bacteria</taxon>
        <taxon>Bacillati</taxon>
        <taxon>Actinomycetota</taxon>
        <taxon>Actinomycetes</taxon>
        <taxon>Streptosporangiales</taxon>
        <taxon>Streptosporangiaceae</taxon>
        <taxon>Nonomuraea</taxon>
    </lineage>
</organism>
<feature type="transmembrane region" description="Helical" evidence="1">
    <location>
        <begin position="147"/>
        <end position="167"/>
    </location>
</feature>
<keyword evidence="3" id="KW-0378">Hydrolase</keyword>
<protein>
    <submittedName>
        <fullName evidence="3">Alpha/beta fold hydrolase</fullName>
    </submittedName>
</protein>
<dbReference type="Pfam" id="PF06197">
    <property type="entry name" value="DUF998"/>
    <property type="match status" value="1"/>
</dbReference>
<evidence type="ECO:0000313" key="4">
    <source>
        <dbReference type="Proteomes" id="UP001596058"/>
    </source>
</evidence>
<reference evidence="4" key="1">
    <citation type="journal article" date="2019" name="Int. J. Syst. Evol. Microbiol.">
        <title>The Global Catalogue of Microorganisms (GCM) 10K type strain sequencing project: providing services to taxonomists for standard genome sequencing and annotation.</title>
        <authorList>
            <consortium name="The Broad Institute Genomics Platform"/>
            <consortium name="The Broad Institute Genome Sequencing Center for Infectious Disease"/>
            <person name="Wu L."/>
            <person name="Ma J."/>
        </authorList>
    </citation>
    <scope>NUCLEOTIDE SEQUENCE [LARGE SCALE GENOMIC DNA]</scope>
    <source>
        <strain evidence="4">CCUG 53903</strain>
    </source>
</reference>